<accession>A0ABY3V0Z5</accession>
<dbReference type="EMBL" id="CP092424">
    <property type="protein sequence ID" value="ULP45504.1"/>
    <property type="molecule type" value="Genomic_DNA"/>
</dbReference>
<name>A0ABY3V0Z5_MYCLN</name>
<evidence type="ECO:0008006" key="3">
    <source>
        <dbReference type="Google" id="ProtNLM"/>
    </source>
</evidence>
<evidence type="ECO:0000313" key="2">
    <source>
        <dbReference type="Proteomes" id="UP001055171"/>
    </source>
</evidence>
<dbReference type="RefSeq" id="WP_175364748.1">
    <property type="nucleotide sequence ID" value="NZ_CP092424.2"/>
</dbReference>
<keyword evidence="2" id="KW-1185">Reference proteome</keyword>
<keyword evidence="1" id="KW-0614">Plasmid</keyword>
<proteinExistence type="predicted"/>
<evidence type="ECO:0000313" key="1">
    <source>
        <dbReference type="EMBL" id="ULP45504.1"/>
    </source>
</evidence>
<reference evidence="1" key="1">
    <citation type="submission" date="2022-08" db="EMBL/GenBank/DDBJ databases">
        <title>Complete genome sequence of 14 non-tuberculosis mycobacteria type-strains.</title>
        <authorList>
            <person name="Igarashi Y."/>
            <person name="Osugi A."/>
            <person name="Mitarai S."/>
        </authorList>
    </citation>
    <scope>NUCLEOTIDE SEQUENCE</scope>
    <source>
        <strain evidence="1">ATCC 51985</strain>
    </source>
</reference>
<sequence>MIAIVVIAKSVRSQQNQAVPPQLHNPPVTTVVGRQTAPPWSAPTDAAAAVRAAGLPMLNREGTVEHIHAHLDVRVNGQPVEVPAMIGVDRGGISPVHTHDSTGVIHIESPVTRTFTLGEFFTEWDVGLSTDSIGGLQTGNGKTLRAFLNGNPVTGNPAALPINAHDEIVLIFGGAQRGESIPSHYEFASGQ</sequence>
<dbReference type="Proteomes" id="UP001055171">
    <property type="component" value="Plasmid unnamed1"/>
</dbReference>
<gene>
    <name evidence="1" type="ORF">MJO58_27525</name>
</gene>
<geneLocation type="plasmid" evidence="1 2">
    <name>unnamed1</name>
</geneLocation>
<protein>
    <recommendedName>
        <fullName evidence="3">FHA domain-containing protein</fullName>
    </recommendedName>
</protein>
<organism evidence="1 2">
    <name type="scientific">Mycobacterium lentiflavum</name>
    <dbReference type="NCBI Taxonomy" id="141349"/>
    <lineage>
        <taxon>Bacteria</taxon>
        <taxon>Bacillati</taxon>
        <taxon>Actinomycetota</taxon>
        <taxon>Actinomycetes</taxon>
        <taxon>Mycobacteriales</taxon>
        <taxon>Mycobacteriaceae</taxon>
        <taxon>Mycobacterium</taxon>
        <taxon>Mycobacterium simiae complex</taxon>
    </lineage>
</organism>